<evidence type="ECO:0000259" key="6">
    <source>
        <dbReference type="Pfam" id="PF01494"/>
    </source>
</evidence>
<keyword evidence="3" id="KW-0274">FAD</keyword>
<dbReference type="OrthoDB" id="4230779at2"/>
<dbReference type="Pfam" id="PF01494">
    <property type="entry name" value="FAD_binding_3"/>
    <property type="match status" value="1"/>
</dbReference>
<dbReference type="GO" id="GO:0071949">
    <property type="term" value="F:FAD binding"/>
    <property type="evidence" value="ECO:0007669"/>
    <property type="project" value="InterPro"/>
</dbReference>
<dbReference type="SUPFAM" id="SSF51905">
    <property type="entry name" value="FAD/NAD(P)-binding domain"/>
    <property type="match status" value="1"/>
</dbReference>
<dbReference type="InterPro" id="IPR050493">
    <property type="entry name" value="FAD-dep_Monooxygenase_BioMet"/>
</dbReference>
<keyword evidence="4" id="KW-0560">Oxidoreductase</keyword>
<dbReference type="PATRIC" id="fig|106592.7.peg.606"/>
<proteinExistence type="predicted"/>
<evidence type="ECO:0000256" key="4">
    <source>
        <dbReference type="ARBA" id="ARBA00023002"/>
    </source>
</evidence>
<feature type="domain" description="FAD-binding" evidence="6">
    <location>
        <begin position="4"/>
        <end position="343"/>
    </location>
</feature>
<evidence type="ECO:0000256" key="5">
    <source>
        <dbReference type="ARBA" id="ARBA00023033"/>
    </source>
</evidence>
<evidence type="ECO:0000313" key="7">
    <source>
        <dbReference type="EMBL" id="KOF22478.1"/>
    </source>
</evidence>
<reference evidence="8" key="1">
    <citation type="submission" date="2015-07" db="EMBL/GenBank/DDBJ databases">
        <title>Whole genome sequence of an Ensifer adhaerens strain isolated from a cave pool in the Wind Cave National Park.</title>
        <authorList>
            <person name="Eng W.W.H."/>
            <person name="Gan H.M."/>
            <person name="Barton H.A."/>
            <person name="Savka M.A."/>
        </authorList>
    </citation>
    <scope>NUCLEOTIDE SEQUENCE [LARGE SCALE GENOMIC DNA]</scope>
    <source>
        <strain evidence="8">SD006</strain>
    </source>
</reference>
<dbReference type="InterPro" id="IPR036188">
    <property type="entry name" value="FAD/NAD-bd_sf"/>
</dbReference>
<evidence type="ECO:0000256" key="2">
    <source>
        <dbReference type="ARBA" id="ARBA00022630"/>
    </source>
</evidence>
<dbReference type="GO" id="GO:0004497">
    <property type="term" value="F:monooxygenase activity"/>
    <property type="evidence" value="ECO:0007669"/>
    <property type="project" value="UniProtKB-KW"/>
</dbReference>
<dbReference type="Proteomes" id="UP000037425">
    <property type="component" value="Unassembled WGS sequence"/>
</dbReference>
<organism evidence="7 8">
    <name type="scientific">Ensifer adhaerens</name>
    <name type="common">Sinorhizobium morelense</name>
    <dbReference type="NCBI Taxonomy" id="106592"/>
    <lineage>
        <taxon>Bacteria</taxon>
        <taxon>Pseudomonadati</taxon>
        <taxon>Pseudomonadota</taxon>
        <taxon>Alphaproteobacteria</taxon>
        <taxon>Hyphomicrobiales</taxon>
        <taxon>Rhizobiaceae</taxon>
        <taxon>Sinorhizobium/Ensifer group</taxon>
        <taxon>Ensifer</taxon>
    </lineage>
</organism>
<evidence type="ECO:0000256" key="3">
    <source>
        <dbReference type="ARBA" id="ARBA00022827"/>
    </source>
</evidence>
<dbReference type="AlphaFoldDB" id="A0A0L8C6S0"/>
<evidence type="ECO:0000256" key="1">
    <source>
        <dbReference type="ARBA" id="ARBA00001974"/>
    </source>
</evidence>
<evidence type="ECO:0000313" key="8">
    <source>
        <dbReference type="Proteomes" id="UP000037425"/>
    </source>
</evidence>
<protein>
    <submittedName>
        <fullName evidence="7">Salicylate hydroxylase</fullName>
    </submittedName>
</protein>
<comment type="caution">
    <text evidence="7">The sequence shown here is derived from an EMBL/GenBank/DDBJ whole genome shotgun (WGS) entry which is preliminary data.</text>
</comment>
<dbReference type="Gene3D" id="3.50.50.60">
    <property type="entry name" value="FAD/NAD(P)-binding domain"/>
    <property type="match status" value="1"/>
</dbReference>
<dbReference type="SUPFAM" id="SSF54373">
    <property type="entry name" value="FAD-linked reductases, C-terminal domain"/>
    <property type="match status" value="1"/>
</dbReference>
<gene>
    <name evidence="7" type="ORF">AC244_02835</name>
</gene>
<dbReference type="RefSeq" id="WP_053247283.1">
    <property type="nucleotide sequence ID" value="NZ_LGAP01000001.1"/>
</dbReference>
<sequence length="388" mass="41605">MSKAVAIVGAGVGGLTTALCLAHRGFDVDIVEQAAVLTEVGAGLQLSPNASRILSELGLLDALEAVWTEPDAITLVDGKSLRSLARVPSGRFARDRWRAPYGVLHRASLQRILITAVTAEPRCRLHLGHRIDGDAQQAIAAITGRMPALVIGADGIWSRLRTAVAGAGTVRFSGNVAWRMTVTRDAAAGLLQPDCVTAFLGARAHLVAYPLREIDGFNLVAIIEGKETDSVWVGKDSEGRRRDYLEAFSGWNGDVLALLKKADAPTYWPLCTVTDGAWQDGRKNVLIGDAAHAMTPFAAQGAAMAIEDASELAGCLVGSSDIAEALRAFEAIRRPRIAQVRRRAAFNRFAYHARGPFRLGRDVVLSMKGPEALAADFDWLYGYGAPER</sequence>
<dbReference type="InterPro" id="IPR002938">
    <property type="entry name" value="FAD-bd"/>
</dbReference>
<dbReference type="PRINTS" id="PR00420">
    <property type="entry name" value="RNGMNOXGNASE"/>
</dbReference>
<accession>A0A0L8C6S0</accession>
<dbReference type="PANTHER" id="PTHR13789">
    <property type="entry name" value="MONOOXYGENASE"/>
    <property type="match status" value="1"/>
</dbReference>
<name>A0A0L8C6S0_ENSAD</name>
<comment type="cofactor">
    <cofactor evidence="1">
        <name>FAD</name>
        <dbReference type="ChEBI" id="CHEBI:57692"/>
    </cofactor>
</comment>
<keyword evidence="2" id="KW-0285">Flavoprotein</keyword>
<dbReference type="EMBL" id="LGAP01000001">
    <property type="protein sequence ID" value="KOF22478.1"/>
    <property type="molecule type" value="Genomic_DNA"/>
</dbReference>
<dbReference type="PANTHER" id="PTHR13789:SF318">
    <property type="entry name" value="GERANYLGERANYL DIPHOSPHATE REDUCTASE"/>
    <property type="match status" value="1"/>
</dbReference>
<keyword evidence="5" id="KW-0503">Monooxygenase</keyword>